<proteinExistence type="inferred from homology"/>
<dbReference type="InterPro" id="IPR057264">
    <property type="entry name" value="Ribosomal_uL24_C"/>
</dbReference>
<dbReference type="InterPro" id="IPR014722">
    <property type="entry name" value="Rib_uL2_dom2"/>
</dbReference>
<dbReference type="Pfam" id="PF17136">
    <property type="entry name" value="ribosomal_L24"/>
    <property type="match status" value="1"/>
</dbReference>
<evidence type="ECO:0000259" key="4">
    <source>
        <dbReference type="Pfam" id="PF17136"/>
    </source>
</evidence>
<dbReference type="InterPro" id="IPR041988">
    <property type="entry name" value="Ribosomal_uL24_KOW"/>
</dbReference>
<dbReference type="SUPFAM" id="SSF50104">
    <property type="entry name" value="Translation proteins SH3-like domain"/>
    <property type="match status" value="1"/>
</dbReference>
<dbReference type="CDD" id="cd06089">
    <property type="entry name" value="KOW_RPL26"/>
    <property type="match status" value="1"/>
</dbReference>
<name>X1V8H9_9ZZZZ</name>
<feature type="domain" description="Large ribosomal subunit protein uL24 C-terminal" evidence="4">
    <location>
        <begin position="4"/>
        <end position="54"/>
    </location>
</feature>
<dbReference type="GO" id="GO:0003723">
    <property type="term" value="F:RNA binding"/>
    <property type="evidence" value="ECO:0007669"/>
    <property type="project" value="InterPro"/>
</dbReference>
<gene>
    <name evidence="5" type="ORF">S12H4_50828</name>
</gene>
<dbReference type="GO" id="GO:1990904">
    <property type="term" value="C:ribonucleoprotein complex"/>
    <property type="evidence" value="ECO:0007669"/>
    <property type="project" value="UniProtKB-KW"/>
</dbReference>
<dbReference type="PANTHER" id="PTHR12903">
    <property type="entry name" value="MITOCHONDRIAL RIBOSOMAL PROTEIN L24"/>
    <property type="match status" value="1"/>
</dbReference>
<sequence>GQVRQAGIIEREAPIDVSNVMLLCAKCNHSTRVGFRFLKDGKKVRFCCSCGEVID</sequence>
<protein>
    <recommendedName>
        <fullName evidence="4">Large ribosomal subunit protein uL24 C-terminal domain-containing protein</fullName>
    </recommendedName>
</protein>
<evidence type="ECO:0000256" key="2">
    <source>
        <dbReference type="ARBA" id="ARBA00022980"/>
    </source>
</evidence>
<dbReference type="GO" id="GO:0006412">
    <property type="term" value="P:translation"/>
    <property type="evidence" value="ECO:0007669"/>
    <property type="project" value="InterPro"/>
</dbReference>
<reference evidence="5" key="1">
    <citation type="journal article" date="2014" name="Front. Microbiol.">
        <title>High frequency of phylogenetically diverse reductive dehalogenase-homologous genes in deep subseafloor sedimentary metagenomes.</title>
        <authorList>
            <person name="Kawai M."/>
            <person name="Futagami T."/>
            <person name="Toyoda A."/>
            <person name="Takaki Y."/>
            <person name="Nishi S."/>
            <person name="Hori S."/>
            <person name="Arai W."/>
            <person name="Tsubouchi T."/>
            <person name="Morono Y."/>
            <person name="Uchiyama I."/>
            <person name="Ito T."/>
            <person name="Fujiyama A."/>
            <person name="Inagaki F."/>
            <person name="Takami H."/>
        </authorList>
    </citation>
    <scope>NUCLEOTIDE SEQUENCE</scope>
    <source>
        <strain evidence="5">Expedition CK06-06</strain>
    </source>
</reference>
<comment type="similarity">
    <text evidence="1">Belongs to the universal ribosomal protein uL24 family.</text>
</comment>
<accession>X1V8H9</accession>
<dbReference type="NCBIfam" id="TIGR01079">
    <property type="entry name" value="rplX_bact"/>
    <property type="match status" value="1"/>
</dbReference>
<keyword evidence="2" id="KW-0689">Ribosomal protein</keyword>
<dbReference type="EMBL" id="BARW01032055">
    <property type="protein sequence ID" value="GAJ09091.1"/>
    <property type="molecule type" value="Genomic_DNA"/>
</dbReference>
<evidence type="ECO:0000256" key="1">
    <source>
        <dbReference type="ARBA" id="ARBA00010618"/>
    </source>
</evidence>
<keyword evidence="3" id="KW-0687">Ribonucleoprotein</keyword>
<dbReference type="AlphaFoldDB" id="X1V8H9"/>
<dbReference type="InterPro" id="IPR003256">
    <property type="entry name" value="Ribosomal_uL24"/>
</dbReference>
<dbReference type="Gene3D" id="2.30.30.30">
    <property type="match status" value="1"/>
</dbReference>
<organism evidence="5">
    <name type="scientific">marine sediment metagenome</name>
    <dbReference type="NCBI Taxonomy" id="412755"/>
    <lineage>
        <taxon>unclassified sequences</taxon>
        <taxon>metagenomes</taxon>
        <taxon>ecological metagenomes</taxon>
    </lineage>
</organism>
<evidence type="ECO:0000256" key="3">
    <source>
        <dbReference type="ARBA" id="ARBA00023274"/>
    </source>
</evidence>
<dbReference type="GO" id="GO:0005840">
    <property type="term" value="C:ribosome"/>
    <property type="evidence" value="ECO:0007669"/>
    <property type="project" value="UniProtKB-KW"/>
</dbReference>
<dbReference type="GO" id="GO:0003735">
    <property type="term" value="F:structural constituent of ribosome"/>
    <property type="evidence" value="ECO:0007669"/>
    <property type="project" value="InterPro"/>
</dbReference>
<dbReference type="InterPro" id="IPR008991">
    <property type="entry name" value="Translation_prot_SH3-like_sf"/>
</dbReference>
<comment type="caution">
    <text evidence="5">The sequence shown here is derived from an EMBL/GenBank/DDBJ whole genome shotgun (WGS) entry which is preliminary data.</text>
</comment>
<feature type="non-terminal residue" evidence="5">
    <location>
        <position position="1"/>
    </location>
</feature>
<evidence type="ECO:0000313" key="5">
    <source>
        <dbReference type="EMBL" id="GAJ09091.1"/>
    </source>
</evidence>